<gene>
    <name evidence="1" type="ordered locus">AciX9_3369</name>
</gene>
<dbReference type="GO" id="GO:0009380">
    <property type="term" value="C:excinuclease repair complex"/>
    <property type="evidence" value="ECO:0007669"/>
    <property type="project" value="TreeGrafter"/>
</dbReference>
<dbReference type="Proteomes" id="UP000000343">
    <property type="component" value="Chromosome"/>
</dbReference>
<proteinExistence type="predicted"/>
<dbReference type="STRING" id="1198114.AciX9_3369"/>
<accession>E8X2T0</accession>
<organism evidence="2">
    <name type="scientific">Granulicella tundricola (strain ATCC BAA-1859 / DSM 23138 / MP5ACTX9)</name>
    <dbReference type="NCBI Taxonomy" id="1198114"/>
    <lineage>
        <taxon>Bacteria</taxon>
        <taxon>Pseudomonadati</taxon>
        <taxon>Acidobacteriota</taxon>
        <taxon>Terriglobia</taxon>
        <taxon>Terriglobales</taxon>
        <taxon>Acidobacteriaceae</taxon>
        <taxon>Granulicella</taxon>
    </lineage>
</organism>
<dbReference type="PANTHER" id="PTHR30562:SF1">
    <property type="entry name" value="UVRABC SYSTEM PROTEIN C"/>
    <property type="match status" value="1"/>
</dbReference>
<dbReference type="GO" id="GO:0006974">
    <property type="term" value="P:DNA damage response"/>
    <property type="evidence" value="ECO:0007669"/>
    <property type="project" value="TreeGrafter"/>
</dbReference>
<dbReference type="eggNOG" id="COG0322">
    <property type="taxonomic scope" value="Bacteria"/>
</dbReference>
<name>E8X2T0_GRATM</name>
<dbReference type="PaxDb" id="1198114-AciX9_3369"/>
<dbReference type="HOGENOM" id="CLU_613830_0_0_0"/>
<dbReference type="AlphaFoldDB" id="E8X2T0"/>
<evidence type="ECO:0000313" key="1">
    <source>
        <dbReference type="EMBL" id="ADW70377.1"/>
    </source>
</evidence>
<dbReference type="EMBL" id="CP002480">
    <property type="protein sequence ID" value="ADW70377.1"/>
    <property type="molecule type" value="Genomic_DNA"/>
</dbReference>
<evidence type="ECO:0000313" key="2">
    <source>
        <dbReference type="Proteomes" id="UP000000343"/>
    </source>
</evidence>
<dbReference type="InterPro" id="IPR050066">
    <property type="entry name" value="UvrABC_protein_C"/>
</dbReference>
<keyword evidence="2" id="KW-1185">Reference proteome</keyword>
<dbReference type="PANTHER" id="PTHR30562">
    <property type="entry name" value="UVRC/OXIDOREDUCTASE"/>
    <property type="match status" value="1"/>
</dbReference>
<sequence length="484" mass="53644">MLEPSKTTISKVSSAFQFAHHLPFTPTQATEILRQIPTLPGVFALRGERDTDEPYLTRAADLRRRMTRLLAPPESQSRRLNLSQKVTTIAWCVTGSEFESTLVLYDALAAQFGHPEARRRMKLHTPTFLRFTAEHAHPRVYSTNKLSRRSLDNTYGPFQSRTAAERYCDAVLDLFKLRRCHEDLEVSPSHPGCAYGEMKKCMAPCNQTCTADEYAAESAAVKAFFDTHGDSMLAAISADRERASSDMEFEQAAALHTQYTKVKATAALADELVRPIPHLRAVIVQKSSDTAEDPNQAALFMLEAGCLSGPERLSTLGVRAVKEQTSVGSSLFAQPLMLQAVPLEPEAAATPTDSPELRAEQVLQTLTDKFIQAGPPDPARLSDHLSLLRRWYYRPEKQRQGEVFLPNPDGSWPIRRILRGAARMALGDPRPIAETNREAAPEAAEAIKTKLLHEGREGIERAVPVIAGRARRKKSVVPADVLSD</sequence>
<protein>
    <submittedName>
        <fullName evidence="1">Excinuclease ABC, C subunit</fullName>
    </submittedName>
</protein>
<dbReference type="KEGG" id="acm:AciX9_3369"/>
<reference evidence="2" key="1">
    <citation type="submission" date="2011-01" db="EMBL/GenBank/DDBJ databases">
        <title>Complete sequence of chromosome of Acidobacterium sp. MP5ACTX9.</title>
        <authorList>
            <consortium name="US DOE Joint Genome Institute"/>
            <person name="Lucas S."/>
            <person name="Copeland A."/>
            <person name="Lapidus A."/>
            <person name="Cheng J.-F."/>
            <person name="Goodwin L."/>
            <person name="Pitluck S."/>
            <person name="Teshima H."/>
            <person name="Detter J.C."/>
            <person name="Han C."/>
            <person name="Tapia R."/>
            <person name="Land M."/>
            <person name="Hauser L."/>
            <person name="Kyrpides N."/>
            <person name="Ivanova N."/>
            <person name="Ovchinnikova G."/>
            <person name="Pagani I."/>
            <person name="Rawat S.R."/>
            <person name="Mannisto M."/>
            <person name="Haggblom M.M."/>
            <person name="Woyke T."/>
        </authorList>
    </citation>
    <scope>NUCLEOTIDE SEQUENCE [LARGE SCALE GENOMIC DNA]</scope>
    <source>
        <strain evidence="2">MP5ACTX9</strain>
    </source>
</reference>